<gene>
    <name evidence="4" type="ORF">OMM_08294</name>
</gene>
<dbReference type="Gene3D" id="6.10.250.690">
    <property type="match status" value="1"/>
</dbReference>
<comment type="caution">
    <text evidence="1">Lacks conserved residue(s) required for the propagation of feature annotation.</text>
</comment>
<dbReference type="CDD" id="cd00077">
    <property type="entry name" value="HDc"/>
    <property type="match status" value="1"/>
</dbReference>
<dbReference type="Pfam" id="PF13487">
    <property type="entry name" value="HD_5"/>
    <property type="match status" value="1"/>
</dbReference>
<evidence type="ECO:0000259" key="3">
    <source>
        <dbReference type="PROSITE" id="PS51832"/>
    </source>
</evidence>
<sequence>MSLGAVDYITKPFSMPIVQERVRQQLELKTHRDKLQDLVRRQTSELFDTQRQIIFCLGLASEYRDTETGMHIKRMSNYCQLLYKHIGRREDECELVLHASPMHDVGKIGIPDAILLKPGKLTKEEFDSMKQHTTIGKRILSGQDANGKIVFPLVDSPLIKLAISIAYTHHEKWDGTGYPNQLAKTDIPLEGRVAALADVFDALTSERPYKKAWPSDEALNEIILLKGKHFDPDLVEAFVQIFPDILKVKDQFSD</sequence>
<dbReference type="PROSITE" id="PS51832">
    <property type="entry name" value="HD_GYP"/>
    <property type="match status" value="1"/>
</dbReference>
<dbReference type="PROSITE" id="PS50110">
    <property type="entry name" value="RESPONSE_REGULATORY"/>
    <property type="match status" value="1"/>
</dbReference>
<dbReference type="Proteomes" id="UP000189670">
    <property type="component" value="Unassembled WGS sequence"/>
</dbReference>
<reference evidence="5" key="1">
    <citation type="submission" date="2012-11" db="EMBL/GenBank/DDBJ databases">
        <authorList>
            <person name="Lucero-Rivera Y.E."/>
            <person name="Tovar-Ramirez D."/>
        </authorList>
    </citation>
    <scope>NUCLEOTIDE SEQUENCE [LARGE SCALE GENOMIC DNA]</scope>
    <source>
        <strain evidence="5">Araruama</strain>
    </source>
</reference>
<dbReference type="InterPro" id="IPR052020">
    <property type="entry name" value="Cyclic_di-GMP/3'3'-cGAMP_PDE"/>
</dbReference>
<dbReference type="SMART" id="SM00471">
    <property type="entry name" value="HDc"/>
    <property type="match status" value="1"/>
</dbReference>
<dbReference type="PANTHER" id="PTHR45228:SF5">
    <property type="entry name" value="CYCLIC DI-GMP PHOSPHODIESTERASE VC_1348-RELATED"/>
    <property type="match status" value="1"/>
</dbReference>
<organism evidence="4 5">
    <name type="scientific">Candidatus Magnetoglobus multicellularis str. Araruama</name>
    <dbReference type="NCBI Taxonomy" id="890399"/>
    <lineage>
        <taxon>Bacteria</taxon>
        <taxon>Pseudomonadati</taxon>
        <taxon>Thermodesulfobacteriota</taxon>
        <taxon>Desulfobacteria</taxon>
        <taxon>Desulfobacterales</taxon>
        <taxon>Desulfobacteraceae</taxon>
        <taxon>Candidatus Magnetoglobus</taxon>
    </lineage>
</organism>
<comment type="caution">
    <text evidence="4">The sequence shown here is derived from an EMBL/GenBank/DDBJ whole genome shotgun (WGS) entry which is preliminary data.</text>
</comment>
<feature type="domain" description="Response regulatory" evidence="2">
    <location>
        <begin position="1"/>
        <end position="26"/>
    </location>
</feature>
<dbReference type="PANTHER" id="PTHR45228">
    <property type="entry name" value="CYCLIC DI-GMP PHOSPHODIESTERASE TM_0186-RELATED"/>
    <property type="match status" value="1"/>
</dbReference>
<evidence type="ECO:0000259" key="2">
    <source>
        <dbReference type="PROSITE" id="PS50110"/>
    </source>
</evidence>
<name>A0A1V1P8P7_9BACT</name>
<evidence type="ECO:0000313" key="4">
    <source>
        <dbReference type="EMBL" id="ETR71168.1"/>
    </source>
</evidence>
<dbReference type="InterPro" id="IPR001789">
    <property type="entry name" value="Sig_transdc_resp-reg_receiver"/>
</dbReference>
<dbReference type="GO" id="GO:0000160">
    <property type="term" value="P:phosphorelay signal transduction system"/>
    <property type="evidence" value="ECO:0007669"/>
    <property type="project" value="InterPro"/>
</dbReference>
<dbReference type="EMBL" id="ATBP01000310">
    <property type="protein sequence ID" value="ETR71168.1"/>
    <property type="molecule type" value="Genomic_DNA"/>
</dbReference>
<evidence type="ECO:0000256" key="1">
    <source>
        <dbReference type="PROSITE-ProRule" id="PRU00169"/>
    </source>
</evidence>
<evidence type="ECO:0000313" key="5">
    <source>
        <dbReference type="Proteomes" id="UP000189670"/>
    </source>
</evidence>
<dbReference type="InterPro" id="IPR037522">
    <property type="entry name" value="HD_GYP_dom"/>
</dbReference>
<dbReference type="AlphaFoldDB" id="A0A1V1P8P7"/>
<accession>A0A1V1P8P7</accession>
<feature type="domain" description="HD-GYP" evidence="3">
    <location>
        <begin position="46"/>
        <end position="254"/>
    </location>
</feature>
<dbReference type="SUPFAM" id="SSF52172">
    <property type="entry name" value="CheY-like"/>
    <property type="match status" value="1"/>
</dbReference>
<proteinExistence type="predicted"/>
<dbReference type="Gene3D" id="1.10.3210.10">
    <property type="entry name" value="Hypothetical protein af1432"/>
    <property type="match status" value="1"/>
</dbReference>
<dbReference type="InterPro" id="IPR011006">
    <property type="entry name" value="CheY-like_superfamily"/>
</dbReference>
<protein>
    <submittedName>
        <fullName evidence="4">Two-component system response regulator</fullName>
    </submittedName>
</protein>
<dbReference type="InterPro" id="IPR003607">
    <property type="entry name" value="HD/PDEase_dom"/>
</dbReference>
<dbReference type="SUPFAM" id="SSF109604">
    <property type="entry name" value="HD-domain/PDEase-like"/>
    <property type="match status" value="1"/>
</dbReference>